<reference evidence="2" key="1">
    <citation type="submission" date="2021-06" db="EMBL/GenBank/DDBJ databases">
        <authorList>
            <person name="Kallberg Y."/>
            <person name="Tangrot J."/>
            <person name="Rosling A."/>
        </authorList>
    </citation>
    <scope>NUCLEOTIDE SEQUENCE</scope>
    <source>
        <strain evidence="2">FL966</strain>
    </source>
</reference>
<gene>
    <name evidence="2" type="ORF">CPELLU_LOCUS903</name>
</gene>
<sequence>MSFPHLWTPSLEPRTVVHSWYRHAMVNEAVALDKEEEEYEAQLQAVKNKCKRTPIPGVYRFKSGESYSDDEIVAADDIADDDSEYDDGEEEEDEEDEDEDLDDDLEDFDEGEDEVEEEIEDEGAYSDTDGRLILLTQPRTEEQPSDFLSPERDPTRDIESSELAVFQAMGAEDYSREGYWYLHVSSIFTIHTSHFYKNCDTT</sequence>
<comment type="caution">
    <text evidence="2">The sequence shown here is derived from an EMBL/GenBank/DDBJ whole genome shotgun (WGS) entry which is preliminary data.</text>
</comment>
<organism evidence="2 3">
    <name type="scientific">Cetraspora pellucida</name>
    <dbReference type="NCBI Taxonomy" id="1433469"/>
    <lineage>
        <taxon>Eukaryota</taxon>
        <taxon>Fungi</taxon>
        <taxon>Fungi incertae sedis</taxon>
        <taxon>Mucoromycota</taxon>
        <taxon>Glomeromycotina</taxon>
        <taxon>Glomeromycetes</taxon>
        <taxon>Diversisporales</taxon>
        <taxon>Gigasporaceae</taxon>
        <taxon>Cetraspora</taxon>
    </lineage>
</organism>
<evidence type="ECO:0000256" key="1">
    <source>
        <dbReference type="SAM" id="MobiDB-lite"/>
    </source>
</evidence>
<dbReference type="EMBL" id="CAJVQA010000302">
    <property type="protein sequence ID" value="CAG8467293.1"/>
    <property type="molecule type" value="Genomic_DNA"/>
</dbReference>
<proteinExistence type="predicted"/>
<evidence type="ECO:0000313" key="3">
    <source>
        <dbReference type="Proteomes" id="UP000789759"/>
    </source>
</evidence>
<feature type="compositionally biased region" description="Acidic residues" evidence="1">
    <location>
        <begin position="67"/>
        <end position="124"/>
    </location>
</feature>
<dbReference type="OrthoDB" id="2394338at2759"/>
<name>A0A9N8Z1P8_9GLOM</name>
<keyword evidence="3" id="KW-1185">Reference proteome</keyword>
<feature type="region of interest" description="Disordered" evidence="1">
    <location>
        <begin position="61"/>
        <end position="156"/>
    </location>
</feature>
<accession>A0A9N8Z1P8</accession>
<dbReference type="AlphaFoldDB" id="A0A9N8Z1P8"/>
<protein>
    <submittedName>
        <fullName evidence="2">13947_t:CDS:1</fullName>
    </submittedName>
</protein>
<dbReference type="Proteomes" id="UP000789759">
    <property type="component" value="Unassembled WGS sequence"/>
</dbReference>
<evidence type="ECO:0000313" key="2">
    <source>
        <dbReference type="EMBL" id="CAG8467293.1"/>
    </source>
</evidence>